<dbReference type="Pfam" id="PF12331">
    <property type="entry name" value="Rad26-like_helical_rpts"/>
    <property type="match status" value="1"/>
</dbReference>
<evidence type="ECO:0000259" key="2">
    <source>
        <dbReference type="Pfam" id="PF12331"/>
    </source>
</evidence>
<dbReference type="InterPro" id="IPR022093">
    <property type="entry name" value="Rad26-like_helical"/>
</dbReference>
<organism evidence="5 6">
    <name type="scientific">Didymella exigua CBS 183.55</name>
    <dbReference type="NCBI Taxonomy" id="1150837"/>
    <lineage>
        <taxon>Eukaryota</taxon>
        <taxon>Fungi</taxon>
        <taxon>Dikarya</taxon>
        <taxon>Ascomycota</taxon>
        <taxon>Pezizomycotina</taxon>
        <taxon>Dothideomycetes</taxon>
        <taxon>Pleosporomycetidae</taxon>
        <taxon>Pleosporales</taxon>
        <taxon>Pleosporineae</taxon>
        <taxon>Didymellaceae</taxon>
        <taxon>Didymella</taxon>
    </lineage>
</organism>
<dbReference type="AlphaFoldDB" id="A0A6A5RHD3"/>
<evidence type="ECO:0000259" key="4">
    <source>
        <dbReference type="Pfam" id="PF21048"/>
    </source>
</evidence>
<dbReference type="GeneID" id="54344361"/>
<evidence type="ECO:0000313" key="5">
    <source>
        <dbReference type="EMBL" id="KAF1926913.1"/>
    </source>
</evidence>
<sequence>MSADDDFDFSDHGLDDLPANAIAQFEAAAIRATQQPQTAPRSDYGLDDDDEVVNLDDEAPDAPDEAPDAFDKAPDAFDKAPDVYDEAPDEAPDAPDEGAAVDESRRVGHTSPVAPPRPSQADPVRLRSRIKKLEQDQARERRDADDLKARLQTKAGEADTLRRRHHAELRRHERHLADQQRLHGDELAKLRAEMEQLRRDKEHAATSNLFHQHDARDAAMAPRTRKPMATRAKPSAAVSPAATPKRLPRGPLADGFDHGDVAAVSPSRARERPRAATPALAAKRKRSAGDNSPVPLQLSAPRSQRRETDAELAHGEPMDAALLDYFRRDDGRFELLHRLMAHTAPNGKDRVLEALAQHAFPSDPARRLSSMVYDALAAKTFADAHALALDMALAVCQLWAQCLAEKHYAPVNVLLDALHFVLACSRCETACAIKARFVPLMVDSIDLVANPLSRAAKAGRDAVSALYASGHGDVTAHIDVLACLDMLHLIATSCVGLSDTAAAELWASIPSDFAIMLLNPEQPMAQISLTLHILATSALPSSIGPISPQPGSQAAGEDALIGRLTNLLTETPTLAADAAADAAATLALRLQVVELLSTLAVPAHGAARLGSNRICTGRLLKHLDRVIAGLYQAPLAPTQDAAVASINATVSLVHHIATTNPGFDVKSKLVHTLGGVHAYLVSLARVAFSEALVLEAGVDEGTVDMAHGILDGGLSMEEGEAFAGVFGVA</sequence>
<feature type="compositionally biased region" description="Acidic residues" evidence="1">
    <location>
        <begin position="83"/>
        <end position="100"/>
    </location>
</feature>
<dbReference type="Pfam" id="PF21048">
    <property type="entry name" value="Rad26-like_N"/>
    <property type="match status" value="1"/>
</dbReference>
<dbReference type="InterPro" id="IPR048380">
    <property type="entry name" value="Rad26-like_N"/>
</dbReference>
<dbReference type="OrthoDB" id="5245063at2759"/>
<reference evidence="5" key="1">
    <citation type="journal article" date="2020" name="Stud. Mycol.">
        <title>101 Dothideomycetes genomes: a test case for predicting lifestyles and emergence of pathogens.</title>
        <authorList>
            <person name="Haridas S."/>
            <person name="Albert R."/>
            <person name="Binder M."/>
            <person name="Bloem J."/>
            <person name="Labutti K."/>
            <person name="Salamov A."/>
            <person name="Andreopoulos B."/>
            <person name="Baker S."/>
            <person name="Barry K."/>
            <person name="Bills G."/>
            <person name="Bluhm B."/>
            <person name="Cannon C."/>
            <person name="Castanera R."/>
            <person name="Culley D."/>
            <person name="Daum C."/>
            <person name="Ezra D."/>
            <person name="Gonzalez J."/>
            <person name="Henrissat B."/>
            <person name="Kuo A."/>
            <person name="Liang C."/>
            <person name="Lipzen A."/>
            <person name="Lutzoni F."/>
            <person name="Magnuson J."/>
            <person name="Mondo S."/>
            <person name="Nolan M."/>
            <person name="Ohm R."/>
            <person name="Pangilinan J."/>
            <person name="Park H.-J."/>
            <person name="Ramirez L."/>
            <person name="Alfaro M."/>
            <person name="Sun H."/>
            <person name="Tritt A."/>
            <person name="Yoshinaga Y."/>
            <person name="Zwiers L.-H."/>
            <person name="Turgeon B."/>
            <person name="Goodwin S."/>
            <person name="Spatafora J."/>
            <person name="Crous P."/>
            <person name="Grigoriev I."/>
        </authorList>
    </citation>
    <scope>NUCLEOTIDE SEQUENCE</scope>
    <source>
        <strain evidence="5">CBS 183.55</strain>
    </source>
</reference>
<accession>A0A6A5RHD3</accession>
<name>A0A6A5RHD3_9PLEO</name>
<feature type="compositionally biased region" description="Basic and acidic residues" evidence="1">
    <location>
        <begin position="69"/>
        <end position="82"/>
    </location>
</feature>
<protein>
    <recommendedName>
        <fullName evidence="7">DNA repair protein Rad26</fullName>
    </recommendedName>
</protein>
<dbReference type="Proteomes" id="UP000800082">
    <property type="component" value="Unassembled WGS sequence"/>
</dbReference>
<evidence type="ECO:0008006" key="7">
    <source>
        <dbReference type="Google" id="ProtNLM"/>
    </source>
</evidence>
<feature type="region of interest" description="Disordered" evidence="1">
    <location>
        <begin position="203"/>
        <end position="313"/>
    </location>
</feature>
<feature type="domain" description="Rad26-like N-terminal" evidence="4">
    <location>
        <begin position="335"/>
        <end position="379"/>
    </location>
</feature>
<feature type="domain" description="Rad26-like C-terminal" evidence="3">
    <location>
        <begin position="664"/>
        <end position="726"/>
    </location>
</feature>
<evidence type="ECO:0000256" key="1">
    <source>
        <dbReference type="SAM" id="MobiDB-lite"/>
    </source>
</evidence>
<dbReference type="InterPro" id="IPR048379">
    <property type="entry name" value="Rad26-like_C"/>
</dbReference>
<keyword evidence="6" id="KW-1185">Reference proteome</keyword>
<feature type="compositionally biased region" description="Acidic residues" evidence="1">
    <location>
        <begin position="45"/>
        <end position="68"/>
    </location>
</feature>
<feature type="region of interest" description="Disordered" evidence="1">
    <location>
        <begin position="31"/>
        <end position="165"/>
    </location>
</feature>
<gene>
    <name evidence="5" type="ORF">M421DRAFT_102043</name>
</gene>
<dbReference type="Pfam" id="PF21046">
    <property type="entry name" value="Rad26-like_C"/>
    <property type="match status" value="1"/>
</dbReference>
<feature type="compositionally biased region" description="Basic and acidic residues" evidence="1">
    <location>
        <begin position="304"/>
        <end position="313"/>
    </location>
</feature>
<evidence type="ECO:0000259" key="3">
    <source>
        <dbReference type="Pfam" id="PF21046"/>
    </source>
</evidence>
<dbReference type="RefSeq" id="XP_033447165.1">
    <property type="nucleotide sequence ID" value="XM_033586715.1"/>
</dbReference>
<dbReference type="EMBL" id="ML978974">
    <property type="protein sequence ID" value="KAF1926913.1"/>
    <property type="molecule type" value="Genomic_DNA"/>
</dbReference>
<evidence type="ECO:0000313" key="6">
    <source>
        <dbReference type="Proteomes" id="UP000800082"/>
    </source>
</evidence>
<feature type="compositionally biased region" description="Basic and acidic residues" evidence="1">
    <location>
        <begin position="131"/>
        <end position="149"/>
    </location>
</feature>
<feature type="domain" description="Rad26-like helical repeats" evidence="2">
    <location>
        <begin position="441"/>
        <end position="656"/>
    </location>
</feature>
<proteinExistence type="predicted"/>